<evidence type="ECO:0000256" key="1">
    <source>
        <dbReference type="SAM" id="Coils"/>
    </source>
</evidence>
<feature type="region of interest" description="Disordered" evidence="2">
    <location>
        <begin position="377"/>
        <end position="398"/>
    </location>
</feature>
<organism evidence="3 4">
    <name type="scientific">Durusdinium trenchii</name>
    <dbReference type="NCBI Taxonomy" id="1381693"/>
    <lineage>
        <taxon>Eukaryota</taxon>
        <taxon>Sar</taxon>
        <taxon>Alveolata</taxon>
        <taxon>Dinophyceae</taxon>
        <taxon>Suessiales</taxon>
        <taxon>Symbiodiniaceae</taxon>
        <taxon>Durusdinium</taxon>
    </lineage>
</organism>
<keyword evidence="1" id="KW-0175">Coiled coil</keyword>
<feature type="region of interest" description="Disordered" evidence="2">
    <location>
        <begin position="32"/>
        <end position="65"/>
    </location>
</feature>
<feature type="coiled-coil region" evidence="1">
    <location>
        <begin position="641"/>
        <end position="668"/>
    </location>
</feature>
<dbReference type="Proteomes" id="UP001642484">
    <property type="component" value="Unassembled WGS sequence"/>
</dbReference>
<gene>
    <name evidence="3" type="ORF">CCMP2556_LOCUS52488</name>
</gene>
<reference evidence="3 4" key="1">
    <citation type="submission" date="2024-02" db="EMBL/GenBank/DDBJ databases">
        <authorList>
            <person name="Chen Y."/>
            <person name="Shah S."/>
            <person name="Dougan E. K."/>
            <person name="Thang M."/>
            <person name="Chan C."/>
        </authorList>
    </citation>
    <scope>NUCLEOTIDE SEQUENCE [LARGE SCALE GENOMIC DNA]</scope>
</reference>
<protein>
    <submittedName>
        <fullName evidence="3">Uncharacterized protein</fullName>
    </submittedName>
</protein>
<evidence type="ECO:0000256" key="2">
    <source>
        <dbReference type="SAM" id="MobiDB-lite"/>
    </source>
</evidence>
<name>A0ABP0SMB5_9DINO</name>
<feature type="compositionally biased region" description="Pro residues" evidence="2">
    <location>
        <begin position="35"/>
        <end position="54"/>
    </location>
</feature>
<dbReference type="EMBL" id="CAXAMN010027850">
    <property type="protein sequence ID" value="CAK9113401.1"/>
    <property type="molecule type" value="Genomic_DNA"/>
</dbReference>
<proteinExistence type="predicted"/>
<comment type="caution">
    <text evidence="3">The sequence shown here is derived from an EMBL/GenBank/DDBJ whole genome shotgun (WGS) entry which is preliminary data.</text>
</comment>
<feature type="region of interest" description="Disordered" evidence="2">
    <location>
        <begin position="261"/>
        <end position="286"/>
    </location>
</feature>
<evidence type="ECO:0000313" key="4">
    <source>
        <dbReference type="Proteomes" id="UP001642484"/>
    </source>
</evidence>
<feature type="region of interest" description="Disordered" evidence="2">
    <location>
        <begin position="568"/>
        <end position="590"/>
    </location>
</feature>
<accession>A0ABP0SMB5</accession>
<sequence>MLPDVPAMPRLDETVKSTVNSMVDSVSQLVHQTAAPPPPSALLAPPAPPKPPPAAEASGYWTRPPPRLCPPPAASIARQAKEAELLSPQTLSPWVLPAVEKVGAPSGPMAEHEAQLLGRLLQGLQESSLSVHDVMGVMELDLKRPNYGASLAETVAAQGSATPVAGAAPVAAGAGDAAGAVDACARCRVLERQIQALAQALAGLGARVFNWTASGLSLRSQKTFLWDMTQQYLQPCAHLDGRLAETCSSLAAALKRDSRKVPLAAPGGHGLTSSPRRDEQPRPGAMAAPVTEEVLVSFKATSEAKKLNGVYRRRTDLQVNGRPVYCNGNRHLLFMADGAWVIKEGPSSEEGAYAGGLRGTRAVWCSKTLADLVDCTPSSFPSPRGPPAGPGRNATDEVMDDRDGFVVEREGLVRETISGAIFFARFLRRNCTVPSNTLSPASIEKATPPETLELVQIAAAVWCGVAGSRRSVSFAHDERRSHAEQVELRVSPKKRWMLEPAIGPVDDQDAFRLAGRGVSLTPANGAEVFTEQVISEDIFEGYLQALRKAADAWQREAADPREECCFYGDEPQRGPSGPSGPPDHDDFQMMSPTSLANLNAQTESAREVPGSAKVYGFIDFSECNVASHMPSESPSRQTSACDDLKAALQEAQDQVATLTRKCQVLEAVTRKVHCCRSGAFVSAWRKIRRLHQKQPTW</sequence>
<evidence type="ECO:0000313" key="3">
    <source>
        <dbReference type="EMBL" id="CAK9113401.1"/>
    </source>
</evidence>
<keyword evidence="4" id="KW-1185">Reference proteome</keyword>